<dbReference type="EMBL" id="CASHTH010001060">
    <property type="protein sequence ID" value="CAI8010719.1"/>
    <property type="molecule type" value="Genomic_DNA"/>
</dbReference>
<gene>
    <name evidence="2" type="ORF">GBAR_LOCUS7028</name>
</gene>
<reference evidence="2" key="1">
    <citation type="submission" date="2023-03" db="EMBL/GenBank/DDBJ databases">
        <authorList>
            <person name="Steffen K."/>
            <person name="Cardenas P."/>
        </authorList>
    </citation>
    <scope>NUCLEOTIDE SEQUENCE</scope>
</reference>
<evidence type="ECO:0000313" key="3">
    <source>
        <dbReference type="Proteomes" id="UP001174909"/>
    </source>
</evidence>
<dbReference type="Pfam" id="PF05899">
    <property type="entry name" value="Cupin_3"/>
    <property type="match status" value="1"/>
</dbReference>
<name>A0AA35W806_GEOBA</name>
<feature type="domain" description="(S)-ureidoglycine aminohydrolase cupin" evidence="1">
    <location>
        <begin position="44"/>
        <end position="115"/>
    </location>
</feature>
<dbReference type="InterPro" id="IPR008579">
    <property type="entry name" value="UGlyAH_Cupin_dom"/>
</dbReference>
<dbReference type="PANTHER" id="PTHR40943:SF1">
    <property type="entry name" value="CYTOPLASMIC PROTEIN"/>
    <property type="match status" value="1"/>
</dbReference>
<dbReference type="Gene3D" id="2.60.120.10">
    <property type="entry name" value="Jelly Rolls"/>
    <property type="match status" value="1"/>
</dbReference>
<evidence type="ECO:0000313" key="2">
    <source>
        <dbReference type="EMBL" id="CAI8010719.1"/>
    </source>
</evidence>
<comment type="caution">
    <text evidence="2">The sequence shown here is derived from an EMBL/GenBank/DDBJ whole genome shotgun (WGS) entry which is preliminary data.</text>
</comment>
<dbReference type="CDD" id="cd02227">
    <property type="entry name" value="cupin_TM1112-like"/>
    <property type="match status" value="1"/>
</dbReference>
<evidence type="ECO:0000259" key="1">
    <source>
        <dbReference type="Pfam" id="PF05899"/>
    </source>
</evidence>
<dbReference type="Proteomes" id="UP001174909">
    <property type="component" value="Unassembled WGS sequence"/>
</dbReference>
<dbReference type="SUPFAM" id="SSF51182">
    <property type="entry name" value="RmlC-like cupins"/>
    <property type="match status" value="1"/>
</dbReference>
<dbReference type="PANTHER" id="PTHR40943">
    <property type="entry name" value="CYTOPLASMIC PROTEIN-RELATED"/>
    <property type="match status" value="1"/>
</dbReference>
<dbReference type="InterPro" id="IPR011051">
    <property type="entry name" value="RmlC_Cupin_sf"/>
</dbReference>
<proteinExistence type="predicted"/>
<dbReference type="InterPro" id="IPR014710">
    <property type="entry name" value="RmlC-like_jellyroll"/>
</dbReference>
<accession>A0AA35W806</accession>
<sequence>MVSTTARIPKVTVADVELDDWTLPDEAITDGNPVAKGKLLWQSDDKRLANGVWSCEPGSFNWEYTWDETIYFIEGEAVITDQDGVSVTCRAGDLFYVPIGTMTHWKVVAPVRKAFHFRSDDPVII</sequence>
<keyword evidence="3" id="KW-1185">Reference proteome</keyword>
<protein>
    <recommendedName>
        <fullName evidence="1">(S)-ureidoglycine aminohydrolase cupin domain-containing protein</fullName>
    </recommendedName>
</protein>
<dbReference type="AlphaFoldDB" id="A0AA35W806"/>
<organism evidence="2 3">
    <name type="scientific">Geodia barretti</name>
    <name type="common">Barrett's horny sponge</name>
    <dbReference type="NCBI Taxonomy" id="519541"/>
    <lineage>
        <taxon>Eukaryota</taxon>
        <taxon>Metazoa</taxon>
        <taxon>Porifera</taxon>
        <taxon>Demospongiae</taxon>
        <taxon>Heteroscleromorpha</taxon>
        <taxon>Tetractinellida</taxon>
        <taxon>Astrophorina</taxon>
        <taxon>Geodiidae</taxon>
        <taxon>Geodia</taxon>
    </lineage>
</organism>